<dbReference type="EMBL" id="KC460990">
    <property type="protein sequence ID" value="AGN89460.1"/>
    <property type="molecule type" value="Genomic_DNA"/>
</dbReference>
<dbReference type="InterPro" id="IPR006171">
    <property type="entry name" value="TOPRIM_dom"/>
</dbReference>
<evidence type="ECO:0000313" key="2">
    <source>
        <dbReference type="EMBL" id="AGN89460.1"/>
    </source>
</evidence>
<dbReference type="GO" id="GO:0004386">
    <property type="term" value="F:helicase activity"/>
    <property type="evidence" value="ECO:0007669"/>
    <property type="project" value="InterPro"/>
</dbReference>
<dbReference type="GeneID" id="15957240"/>
<gene>
    <name evidence="2" type="ORF">Eta_0014</name>
</gene>
<accession>R9VYI0</accession>
<evidence type="ECO:0000259" key="1">
    <source>
        <dbReference type="SMART" id="SM00778"/>
    </source>
</evidence>
<dbReference type="Pfam" id="PF13362">
    <property type="entry name" value="Toprim_3"/>
    <property type="match status" value="1"/>
</dbReference>
<organism evidence="2 3">
    <name type="scientific">Serratia phage Eta</name>
    <dbReference type="NCBI Taxonomy" id="1282995"/>
    <lineage>
        <taxon>Viruses</taxon>
        <taxon>Duplodnaviria</taxon>
        <taxon>Heunggongvirae</taxon>
        <taxon>Uroviricota</taxon>
        <taxon>Caudoviricetes</taxon>
        <taxon>Sarkviridae</taxon>
        <taxon>Seretavirus</taxon>
        <taxon>Seretavirus eta</taxon>
    </lineage>
</organism>
<dbReference type="GO" id="GO:0008270">
    <property type="term" value="F:zinc ion binding"/>
    <property type="evidence" value="ECO:0007669"/>
    <property type="project" value="InterPro"/>
</dbReference>
<dbReference type="RefSeq" id="YP_008130298.1">
    <property type="nucleotide sequence ID" value="NC_021563.1"/>
</dbReference>
<dbReference type="InterPro" id="IPR034154">
    <property type="entry name" value="TOPRIM_DnaG/twinkle"/>
</dbReference>
<dbReference type="CDD" id="cd01029">
    <property type="entry name" value="TOPRIM_primases"/>
    <property type="match status" value="1"/>
</dbReference>
<name>R9VYI0_9CAUD</name>
<reference evidence="2 3" key="1">
    <citation type="journal article" date="2014" name="Virol. J.">
        <title>The genome and proteome of Serratia bacteriophage ? which forms unstable lysogens.</title>
        <authorList>
            <person name="Denyes J.M."/>
            <person name="Krell P.J."/>
            <person name="Manderville R.A."/>
            <person name="Ackermann H.W."/>
            <person name="She Y.M."/>
            <person name="Kropinski A.M."/>
        </authorList>
    </citation>
    <scope>NUCLEOTIDE SEQUENCE [LARGE SCALE GENOMIC DNA]</scope>
</reference>
<proteinExistence type="predicted"/>
<protein>
    <submittedName>
        <fullName evidence="2">Putative DNA primase</fullName>
    </submittedName>
</protein>
<dbReference type="InterPro" id="IPR013237">
    <property type="entry name" value="Phage_T7_Gp4_N"/>
</dbReference>
<dbReference type="KEGG" id="vg:15957240"/>
<feature type="domain" description="DNA primase/helicase Gp4 N-terminal Bacteriophage T7-like" evidence="1">
    <location>
        <begin position="62"/>
        <end position="100"/>
    </location>
</feature>
<dbReference type="Pfam" id="PF08273">
    <property type="entry name" value="Zn_Ribbon_Prim"/>
    <property type="match status" value="1"/>
</dbReference>
<dbReference type="SUPFAM" id="SSF57783">
    <property type="entry name" value="Zinc beta-ribbon"/>
    <property type="match status" value="1"/>
</dbReference>
<sequence>MNLIFPLTLSCGHLASGTCDCWKGVYQFNPNGDSPIDRVLREYNGAWRQTLEGYGCKLPNGRHHGPCPVCGGKDRFRFDDKDGRGTWFCSQCDTQSGGGLLLLSRYLGKPTIEVAKELIGQDMPRTIAPVRKHSATDEQMRDELRKRAKRGAEMLMEHSQQASHPYMDGKGLHGEWLVNSQIMMGADQERIEPGALLLVPVYKNGELVNVQKISAEGKKRPIYGGDMSGVCHVISGTGKIVAITEGFATGVTVNRMTNATTYVAFNTGNLMAITAQARAENPDSNVVIFADNDEHGAGLKYAEEASVPVNAKIALPPEVGDWDDYRQKYGAESCKVAMREAIKLDGKPKKDSEHLAAAKKLAQEARELADNIRCEEAKEVKQAEERSPLIVPGIYLPGCSPAEEVKVNIAESDEPYHHKGEVPDGMDLSKIDIDNPPGLPGRIVNYIRDGAHRELTGGAYAVMALQCIAIAASGLKCYGGGKTSLITIILALSGSGKERAQSVIKSILTEAGRKVYGDIRSDKDVIMTTMYDAGRAAYIVDEAHKFLIQPKNSSGSYAANISTTLMELATTDNFKPARNHVGEVEASIRNSLSRLEKEKLALEECIGHCNPEYDGAKIKQYEMQIQKKAERIATEEAALHMLETGIPNPCLNLAGSSTPGKLSQMVNTDNIDSGLLARAIVVDCGETRARLNMRLTGVDVSMLNIHDRNDIIRDIALIAADADKAMRSDTEREFNEESPVMEVIATEDATAAIDLIKLHYDQDRYRNHEQIGSMYARIAERVQSLSSLIALGNIKNGKAVIEVEFVHYSLALIIKSFDNLISNLKLNAAVDGDDITDKVNAIQEKIIRRLKSSNGEQVFMASVKQSITKAAYYKEIQKALTGTGQDAFQNAITMLQMTGKIVVEGKVIRLP</sequence>
<dbReference type="SMART" id="SM00778">
    <property type="entry name" value="Prim_Zn_Ribbon"/>
    <property type="match status" value="1"/>
</dbReference>
<dbReference type="Proteomes" id="UP000014420">
    <property type="component" value="Segment"/>
</dbReference>
<dbReference type="OrthoDB" id="3810at10239"/>
<evidence type="ECO:0000313" key="3">
    <source>
        <dbReference type="Proteomes" id="UP000014420"/>
    </source>
</evidence>
<keyword evidence="3" id="KW-1185">Reference proteome</keyword>